<evidence type="ECO:0000313" key="7">
    <source>
        <dbReference type="Proteomes" id="UP000182649"/>
    </source>
</evidence>
<dbReference type="InterPro" id="IPR017871">
    <property type="entry name" value="ABC_transporter-like_CS"/>
</dbReference>
<evidence type="ECO:0000256" key="3">
    <source>
        <dbReference type="ARBA" id="ARBA00022741"/>
    </source>
</evidence>
<name>A0A1I7F4J4_9PROT</name>
<proteinExistence type="inferred from homology"/>
<dbReference type="PROSITE" id="PS50893">
    <property type="entry name" value="ABC_TRANSPORTER_2"/>
    <property type="match status" value="1"/>
</dbReference>
<keyword evidence="2" id="KW-1003">Cell membrane</keyword>
<dbReference type="EMBL" id="FPBZ01000001">
    <property type="protein sequence ID" value="SFU31093.1"/>
    <property type="molecule type" value="Genomic_DNA"/>
</dbReference>
<dbReference type="PROSITE" id="PS00211">
    <property type="entry name" value="ABC_TRANSPORTER_1"/>
    <property type="match status" value="1"/>
</dbReference>
<dbReference type="OrthoDB" id="9781337at2"/>
<dbReference type="PANTHER" id="PTHR43204:SF1">
    <property type="entry name" value="ABC TRANSPORTER I FAMILY MEMBER 6, CHLOROPLASTIC"/>
    <property type="match status" value="1"/>
</dbReference>
<dbReference type="Pfam" id="PF00005">
    <property type="entry name" value="ABC_tran"/>
    <property type="match status" value="1"/>
</dbReference>
<dbReference type="Gene3D" id="3.40.50.300">
    <property type="entry name" value="P-loop containing nucleotide triphosphate hydrolases"/>
    <property type="match status" value="1"/>
</dbReference>
<evidence type="ECO:0000256" key="1">
    <source>
        <dbReference type="ARBA" id="ARBA00006216"/>
    </source>
</evidence>
<dbReference type="Proteomes" id="UP000182649">
    <property type="component" value="Unassembled WGS sequence"/>
</dbReference>
<dbReference type="InterPro" id="IPR003439">
    <property type="entry name" value="ABC_transporter-like_ATP-bd"/>
</dbReference>
<accession>A0A1I7F4J4</accession>
<comment type="similarity">
    <text evidence="1">Belongs to the ABC transporter superfamily. Ycf16 family.</text>
</comment>
<dbReference type="AlphaFoldDB" id="A0A1I7F4J4"/>
<dbReference type="CDD" id="cd03217">
    <property type="entry name" value="ABC_FeS_Assembly"/>
    <property type="match status" value="1"/>
</dbReference>
<keyword evidence="4" id="KW-0067">ATP-binding</keyword>
<evidence type="ECO:0000259" key="5">
    <source>
        <dbReference type="PROSITE" id="PS50893"/>
    </source>
</evidence>
<protein>
    <submittedName>
        <fullName evidence="6">Iron-regulated ABC transporter ATPase subunit SufC</fullName>
    </submittedName>
</protein>
<dbReference type="SUPFAM" id="SSF52540">
    <property type="entry name" value="P-loop containing nucleoside triphosphate hydrolases"/>
    <property type="match status" value="1"/>
</dbReference>
<feature type="domain" description="ABC transporter" evidence="5">
    <location>
        <begin position="10"/>
        <end position="254"/>
    </location>
</feature>
<gene>
    <name evidence="6" type="ORF">SAMN05216417_101124</name>
</gene>
<reference evidence="6 7" key="1">
    <citation type="submission" date="2016-10" db="EMBL/GenBank/DDBJ databases">
        <authorList>
            <person name="de Groot N.N."/>
        </authorList>
    </citation>
    <scope>NUCLEOTIDE SEQUENCE [LARGE SCALE GENOMIC DNA]</scope>
    <source>
        <strain evidence="6 7">Nl14</strain>
    </source>
</reference>
<evidence type="ECO:0000313" key="6">
    <source>
        <dbReference type="EMBL" id="SFU31093.1"/>
    </source>
</evidence>
<dbReference type="GO" id="GO:0005524">
    <property type="term" value="F:ATP binding"/>
    <property type="evidence" value="ECO:0007669"/>
    <property type="project" value="UniProtKB-KW"/>
</dbReference>
<dbReference type="InterPro" id="IPR010230">
    <property type="entry name" value="FeS-cluster_ATPase_SufC"/>
</dbReference>
<dbReference type="RefSeq" id="WP_074972092.1">
    <property type="nucleotide sequence ID" value="NZ_FPBZ01000001.1"/>
</dbReference>
<evidence type="ECO:0000256" key="4">
    <source>
        <dbReference type="ARBA" id="ARBA00022840"/>
    </source>
</evidence>
<dbReference type="InterPro" id="IPR027417">
    <property type="entry name" value="P-loop_NTPase"/>
</dbReference>
<dbReference type="PANTHER" id="PTHR43204">
    <property type="entry name" value="ABC TRANSPORTER I FAMILY MEMBER 6, CHLOROPLASTIC"/>
    <property type="match status" value="1"/>
</dbReference>
<dbReference type="NCBIfam" id="TIGR01978">
    <property type="entry name" value="sufC"/>
    <property type="match status" value="1"/>
</dbReference>
<dbReference type="SMART" id="SM00382">
    <property type="entry name" value="AAA"/>
    <property type="match status" value="1"/>
</dbReference>
<evidence type="ECO:0000256" key="2">
    <source>
        <dbReference type="ARBA" id="ARBA00022475"/>
    </source>
</evidence>
<dbReference type="InterPro" id="IPR003593">
    <property type="entry name" value="AAA+_ATPase"/>
</dbReference>
<organism evidence="6 7">
    <name type="scientific">Nitrosospira multiformis</name>
    <dbReference type="NCBI Taxonomy" id="1231"/>
    <lineage>
        <taxon>Bacteria</taxon>
        <taxon>Pseudomonadati</taxon>
        <taxon>Pseudomonadota</taxon>
        <taxon>Betaproteobacteria</taxon>
        <taxon>Nitrosomonadales</taxon>
        <taxon>Nitrosomonadaceae</taxon>
        <taxon>Nitrosospira</taxon>
    </lineage>
</organism>
<sequence>MIHQDSKTILEVSGLRAAVDGVEILKGVDLIVKSGEVHAIMGTNGSGKSTFAKVLAGHSAYQVTGGSVLFEGQNLFDLEPEERARAGVFLAFQYPIEIPGVSNSHFLRLAYNTLQSQRGKDELDPLEFEDFVREKMKLLEMNPNFLDRGVNEGFSGGEKKRNEILQMALLEPRLAILDETDSGLDIDALRIVTNGVNKLANKDNAIILVTHYQRMLNYIEPDYVHVMRGGRIVKTGGKELALDLETRGYDWLGVERRAPASA</sequence>
<keyword evidence="2" id="KW-0472">Membrane</keyword>
<keyword evidence="3" id="KW-0547">Nucleotide-binding</keyword>
<dbReference type="GO" id="GO:0016887">
    <property type="term" value="F:ATP hydrolysis activity"/>
    <property type="evidence" value="ECO:0007669"/>
    <property type="project" value="InterPro"/>
</dbReference>